<dbReference type="Proteomes" id="UP000310158">
    <property type="component" value="Unassembled WGS sequence"/>
</dbReference>
<evidence type="ECO:0000313" key="3">
    <source>
        <dbReference type="Proteomes" id="UP000310158"/>
    </source>
</evidence>
<protein>
    <recommendedName>
        <fullName evidence="1">RNB domain-containing protein</fullName>
    </recommendedName>
</protein>
<gene>
    <name evidence="2" type="ORF">EW146_g9739</name>
</gene>
<keyword evidence="3" id="KW-1185">Reference proteome</keyword>
<dbReference type="OrthoDB" id="2013116at2759"/>
<dbReference type="GO" id="GO:0003723">
    <property type="term" value="F:RNA binding"/>
    <property type="evidence" value="ECO:0007669"/>
    <property type="project" value="InterPro"/>
</dbReference>
<organism evidence="2 3">
    <name type="scientific">Bondarzewia mesenterica</name>
    <dbReference type="NCBI Taxonomy" id="1095465"/>
    <lineage>
        <taxon>Eukaryota</taxon>
        <taxon>Fungi</taxon>
        <taxon>Dikarya</taxon>
        <taxon>Basidiomycota</taxon>
        <taxon>Agaricomycotina</taxon>
        <taxon>Agaricomycetes</taxon>
        <taxon>Russulales</taxon>
        <taxon>Bondarzewiaceae</taxon>
        <taxon>Bondarzewia</taxon>
    </lineage>
</organism>
<dbReference type="SUPFAM" id="SSF50249">
    <property type="entry name" value="Nucleic acid-binding proteins"/>
    <property type="match status" value="1"/>
</dbReference>
<name>A0A4S4L5M3_9AGAM</name>
<dbReference type="InterPro" id="IPR012340">
    <property type="entry name" value="NA-bd_OB-fold"/>
</dbReference>
<reference evidence="2 3" key="1">
    <citation type="submission" date="2019-02" db="EMBL/GenBank/DDBJ databases">
        <title>Genome sequencing of the rare red list fungi Bondarzewia mesenterica.</title>
        <authorList>
            <person name="Buettner E."/>
            <person name="Kellner H."/>
        </authorList>
    </citation>
    <scope>NUCLEOTIDE SEQUENCE [LARGE SCALE GENOMIC DNA]</scope>
    <source>
        <strain evidence="2 3">DSM 108281</strain>
    </source>
</reference>
<dbReference type="GO" id="GO:0004540">
    <property type="term" value="F:RNA nuclease activity"/>
    <property type="evidence" value="ECO:0007669"/>
    <property type="project" value="InterPro"/>
</dbReference>
<evidence type="ECO:0000259" key="1">
    <source>
        <dbReference type="Pfam" id="PF00773"/>
    </source>
</evidence>
<dbReference type="Pfam" id="PF00773">
    <property type="entry name" value="RNB"/>
    <property type="match status" value="1"/>
</dbReference>
<accession>A0A4S4L5M3</accession>
<dbReference type="EMBL" id="SGPL01000928">
    <property type="protein sequence ID" value="THH06038.1"/>
    <property type="molecule type" value="Genomic_DNA"/>
</dbReference>
<dbReference type="AlphaFoldDB" id="A0A4S4L5M3"/>
<comment type="caution">
    <text evidence="2">The sequence shown here is derived from an EMBL/GenBank/DDBJ whole genome shotgun (WGS) entry which is preliminary data.</text>
</comment>
<evidence type="ECO:0000313" key="2">
    <source>
        <dbReference type="EMBL" id="THH06038.1"/>
    </source>
</evidence>
<dbReference type="InterPro" id="IPR001900">
    <property type="entry name" value="RNase_II/R"/>
</dbReference>
<proteinExistence type="predicted"/>
<sequence length="268" mass="29574">MDSSQHGANNWEVRRRVKTRKFEYISGPTVSPQCQFVLIFPILSPVVSARWGLRARPAYSKLRCFKTVGRAHPACPQLRHFNMTGQDSHGEVRSSHEPCRCRATAACNEQSKLKRQMALALKFEHSGLGDPIPSSSPESQIPALLTPSDALRMHLQHLHQLNQLIPSRAGSITPSLNTALNRDAHKRATNVYLVQRIVPMLPSAPSEILCSHVTVELSSAISNIIEPVAIGHIIQLYAKSNIRQGAIATCTVAFVHARTDFSIIGRQG</sequence>
<feature type="domain" description="RNB" evidence="1">
    <location>
        <begin position="177"/>
        <end position="234"/>
    </location>
</feature>